<feature type="zinc finger region" description="C3H1-type" evidence="4">
    <location>
        <begin position="46"/>
        <end position="74"/>
    </location>
</feature>
<gene>
    <name evidence="7" type="ORF">Pmar_PMAR021470</name>
</gene>
<evidence type="ECO:0000259" key="6">
    <source>
        <dbReference type="PROSITE" id="PS50103"/>
    </source>
</evidence>
<dbReference type="Gene3D" id="4.10.1000.10">
    <property type="entry name" value="Zinc finger, CCCH-type"/>
    <property type="match status" value="1"/>
</dbReference>
<protein>
    <recommendedName>
        <fullName evidence="6">C3H1-type domain-containing protein</fullName>
    </recommendedName>
</protein>
<dbReference type="InterPro" id="IPR000571">
    <property type="entry name" value="Znf_CCCH"/>
</dbReference>
<dbReference type="SMART" id="SM00356">
    <property type="entry name" value="ZnF_C3H1"/>
    <property type="match status" value="1"/>
</dbReference>
<feature type="compositionally biased region" description="Basic residues" evidence="5">
    <location>
        <begin position="136"/>
        <end position="147"/>
    </location>
</feature>
<keyword evidence="2 4" id="KW-0863">Zinc-finger</keyword>
<dbReference type="GeneID" id="9054895"/>
<evidence type="ECO:0000256" key="4">
    <source>
        <dbReference type="PROSITE-ProRule" id="PRU00723"/>
    </source>
</evidence>
<feature type="region of interest" description="Disordered" evidence="5">
    <location>
        <begin position="134"/>
        <end position="155"/>
    </location>
</feature>
<accession>C5LMF6</accession>
<dbReference type="Proteomes" id="UP000007800">
    <property type="component" value="Unassembled WGS sequence"/>
</dbReference>
<feature type="domain" description="C3H1-type" evidence="6">
    <location>
        <begin position="46"/>
        <end position="74"/>
    </location>
</feature>
<reference evidence="7 8" key="1">
    <citation type="submission" date="2008-07" db="EMBL/GenBank/DDBJ databases">
        <authorList>
            <person name="El-Sayed N."/>
            <person name="Caler E."/>
            <person name="Inman J."/>
            <person name="Amedeo P."/>
            <person name="Hass B."/>
            <person name="Wortman J."/>
        </authorList>
    </citation>
    <scope>NUCLEOTIDE SEQUENCE [LARGE SCALE GENOMIC DNA]</scope>
    <source>
        <strain evidence="8">ATCC 50983 / TXsc</strain>
    </source>
</reference>
<sequence>MATEFSTQLAPSAFFNGNDDLSIAGDSLLKTTYSSLSSAAVPKEHYYKTKLCVFHTLQGRCVHGVNCTYAHGVDDLVSLSGLLDSPPSPRGYYGNPKSLPGSLGGHFPPILRSAGKRNKHRYDAHGTLRSADALGRGRRMSRRRTRPRLSAGRPWTTLRLPPAEDLLSGVRTSIGEESLLSHSSLYSTNDNKFDNGDYINYLPSEENTWTVDDAEFCRNEDAASQLFGEALHLLDDNSAEYDSCASRNMHYCHSFQPYH</sequence>
<dbReference type="RefSeq" id="XP_002769370.1">
    <property type="nucleotide sequence ID" value="XM_002769324.1"/>
</dbReference>
<dbReference type="Pfam" id="PF00642">
    <property type="entry name" value="zf-CCCH"/>
    <property type="match status" value="1"/>
</dbReference>
<organism evidence="8">
    <name type="scientific">Perkinsus marinus (strain ATCC 50983 / TXsc)</name>
    <dbReference type="NCBI Taxonomy" id="423536"/>
    <lineage>
        <taxon>Eukaryota</taxon>
        <taxon>Sar</taxon>
        <taxon>Alveolata</taxon>
        <taxon>Perkinsozoa</taxon>
        <taxon>Perkinsea</taxon>
        <taxon>Perkinsida</taxon>
        <taxon>Perkinsidae</taxon>
        <taxon>Perkinsus</taxon>
    </lineage>
</organism>
<dbReference type="GO" id="GO:0008270">
    <property type="term" value="F:zinc ion binding"/>
    <property type="evidence" value="ECO:0007669"/>
    <property type="project" value="UniProtKB-KW"/>
</dbReference>
<evidence type="ECO:0000256" key="5">
    <source>
        <dbReference type="SAM" id="MobiDB-lite"/>
    </source>
</evidence>
<evidence type="ECO:0000256" key="1">
    <source>
        <dbReference type="ARBA" id="ARBA00022723"/>
    </source>
</evidence>
<keyword evidence="3 4" id="KW-0862">Zinc</keyword>
<evidence type="ECO:0000313" key="8">
    <source>
        <dbReference type="Proteomes" id="UP000007800"/>
    </source>
</evidence>
<dbReference type="PROSITE" id="PS50103">
    <property type="entry name" value="ZF_C3H1"/>
    <property type="match status" value="1"/>
</dbReference>
<dbReference type="EMBL" id="GG683466">
    <property type="protein sequence ID" value="EER02088.1"/>
    <property type="molecule type" value="Genomic_DNA"/>
</dbReference>
<dbReference type="InParanoid" id="C5LMF6"/>
<evidence type="ECO:0000256" key="3">
    <source>
        <dbReference type="ARBA" id="ARBA00022833"/>
    </source>
</evidence>
<keyword evidence="1 4" id="KW-0479">Metal-binding</keyword>
<evidence type="ECO:0000256" key="2">
    <source>
        <dbReference type="ARBA" id="ARBA00022771"/>
    </source>
</evidence>
<name>C5LMF6_PERM5</name>
<dbReference type="OrthoDB" id="333440at2759"/>
<proteinExistence type="predicted"/>
<dbReference type="SUPFAM" id="SSF90229">
    <property type="entry name" value="CCCH zinc finger"/>
    <property type="match status" value="1"/>
</dbReference>
<dbReference type="AlphaFoldDB" id="C5LMF6"/>
<evidence type="ECO:0000313" key="7">
    <source>
        <dbReference type="EMBL" id="EER02088.1"/>
    </source>
</evidence>
<dbReference type="InterPro" id="IPR036855">
    <property type="entry name" value="Znf_CCCH_sf"/>
</dbReference>
<keyword evidence="8" id="KW-1185">Reference proteome</keyword>